<keyword evidence="7" id="KW-0274">FAD</keyword>
<protein>
    <recommendedName>
        <fullName evidence="3">FAD:protein FMN transferase</fullName>
        <ecNumber evidence="2">2.7.1.180</ecNumber>
    </recommendedName>
    <alternativeName>
        <fullName evidence="9">Flavin transferase</fullName>
    </alternativeName>
</protein>
<evidence type="ECO:0000256" key="7">
    <source>
        <dbReference type="ARBA" id="ARBA00022827"/>
    </source>
</evidence>
<sequence>MCQWQVLPEIPELAIEKEGISLKAKRIFLAGVVLMLLILLSGCGRQQVQRHEMLMDTVATLSAEGPQAREAVDEGMERLRELDAMASPAGVDSDLQKLAESAGSGQWVPLHAEVYHMLEVSQEYSRRTDGAWDVTTGPLVALWGIGTEHAHVPSAEEIAQARARVGWQKLELQPETQSARLTESGMSLDLGGIAKGMALDEVRKIYDKHGIRNGLINLGASSLFALGNNDKGASWRIGIRHPRSSDPDTMLAVIPLSGQALSTSGDYERFFERDGIRYHHILDPRTGAPSRSGAMSDTIVVDGSLPDAGMLSDLLTTAVFVLGPEQGQDFLRRLPPEIHGMICSQDQILWPAHGLNDIIQQVHPDFTWHIQTEPADVP</sequence>
<keyword evidence="6" id="KW-0479">Metal-binding</keyword>
<feature type="transmembrane region" description="Helical" evidence="11">
    <location>
        <begin position="27"/>
        <end position="44"/>
    </location>
</feature>
<comment type="cofactor">
    <cofactor evidence="1">
        <name>Mg(2+)</name>
        <dbReference type="ChEBI" id="CHEBI:18420"/>
    </cofactor>
</comment>
<dbReference type="InterPro" id="IPR024932">
    <property type="entry name" value="ApbE"/>
</dbReference>
<comment type="catalytic activity">
    <reaction evidence="10">
        <text>L-threonyl-[protein] + FAD = FMN-L-threonyl-[protein] + AMP + H(+)</text>
        <dbReference type="Rhea" id="RHEA:36847"/>
        <dbReference type="Rhea" id="RHEA-COMP:11060"/>
        <dbReference type="Rhea" id="RHEA-COMP:11061"/>
        <dbReference type="ChEBI" id="CHEBI:15378"/>
        <dbReference type="ChEBI" id="CHEBI:30013"/>
        <dbReference type="ChEBI" id="CHEBI:57692"/>
        <dbReference type="ChEBI" id="CHEBI:74257"/>
        <dbReference type="ChEBI" id="CHEBI:456215"/>
        <dbReference type="EC" id="2.7.1.180"/>
    </reaction>
</comment>
<evidence type="ECO:0000256" key="8">
    <source>
        <dbReference type="ARBA" id="ARBA00022842"/>
    </source>
</evidence>
<organism evidence="12 13">
    <name type="scientific">Selenomonas montiformis</name>
    <dbReference type="NCBI Taxonomy" id="2652285"/>
    <lineage>
        <taxon>Bacteria</taxon>
        <taxon>Bacillati</taxon>
        <taxon>Bacillota</taxon>
        <taxon>Negativicutes</taxon>
        <taxon>Selenomonadales</taxon>
        <taxon>Selenomonadaceae</taxon>
        <taxon>Selenomonas</taxon>
    </lineage>
</organism>
<dbReference type="InterPro" id="IPR003374">
    <property type="entry name" value="ApbE-like_sf"/>
</dbReference>
<name>A0A6I2URF8_9FIRM</name>
<dbReference type="EMBL" id="VUNL01000005">
    <property type="protein sequence ID" value="MSV24773.1"/>
    <property type="molecule type" value="Genomic_DNA"/>
</dbReference>
<evidence type="ECO:0000313" key="13">
    <source>
        <dbReference type="Proteomes" id="UP000430222"/>
    </source>
</evidence>
<evidence type="ECO:0000256" key="5">
    <source>
        <dbReference type="ARBA" id="ARBA00022679"/>
    </source>
</evidence>
<dbReference type="Pfam" id="PF02424">
    <property type="entry name" value="ApbE"/>
    <property type="match status" value="1"/>
</dbReference>
<keyword evidence="5 12" id="KW-0808">Transferase</keyword>
<accession>A0A6I2URF8</accession>
<keyword evidence="13" id="KW-1185">Reference proteome</keyword>
<keyword evidence="8" id="KW-0460">Magnesium</keyword>
<keyword evidence="4" id="KW-0285">Flavoprotein</keyword>
<proteinExistence type="predicted"/>
<dbReference type="GO" id="GO:0016740">
    <property type="term" value="F:transferase activity"/>
    <property type="evidence" value="ECO:0007669"/>
    <property type="project" value="UniProtKB-KW"/>
</dbReference>
<keyword evidence="11" id="KW-1133">Transmembrane helix</keyword>
<gene>
    <name evidence="12" type="ORF">FYJ78_06160</name>
</gene>
<evidence type="ECO:0000256" key="6">
    <source>
        <dbReference type="ARBA" id="ARBA00022723"/>
    </source>
</evidence>
<dbReference type="Proteomes" id="UP000430222">
    <property type="component" value="Unassembled WGS sequence"/>
</dbReference>
<evidence type="ECO:0000256" key="2">
    <source>
        <dbReference type="ARBA" id="ARBA00011955"/>
    </source>
</evidence>
<dbReference type="PANTHER" id="PTHR30040">
    <property type="entry name" value="THIAMINE BIOSYNTHESIS LIPOPROTEIN APBE"/>
    <property type="match status" value="1"/>
</dbReference>
<evidence type="ECO:0000313" key="12">
    <source>
        <dbReference type="EMBL" id="MSV24773.1"/>
    </source>
</evidence>
<dbReference type="GO" id="GO:0046872">
    <property type="term" value="F:metal ion binding"/>
    <property type="evidence" value="ECO:0007669"/>
    <property type="project" value="UniProtKB-KW"/>
</dbReference>
<dbReference type="AlphaFoldDB" id="A0A6I2URF8"/>
<evidence type="ECO:0000256" key="1">
    <source>
        <dbReference type="ARBA" id="ARBA00001946"/>
    </source>
</evidence>
<comment type="caution">
    <text evidence="12">The sequence shown here is derived from an EMBL/GenBank/DDBJ whole genome shotgun (WGS) entry which is preliminary data.</text>
</comment>
<keyword evidence="11" id="KW-0812">Transmembrane</keyword>
<evidence type="ECO:0000256" key="3">
    <source>
        <dbReference type="ARBA" id="ARBA00016337"/>
    </source>
</evidence>
<evidence type="ECO:0000256" key="10">
    <source>
        <dbReference type="ARBA" id="ARBA00048540"/>
    </source>
</evidence>
<reference evidence="12 13" key="1">
    <citation type="submission" date="2019-08" db="EMBL/GenBank/DDBJ databases">
        <title>In-depth cultivation of the pig gut microbiome towards novel bacterial diversity and tailored functional studies.</title>
        <authorList>
            <person name="Wylensek D."/>
            <person name="Hitch T.C.A."/>
            <person name="Clavel T."/>
        </authorList>
    </citation>
    <scope>NUCLEOTIDE SEQUENCE [LARGE SCALE GENOMIC DNA]</scope>
    <source>
        <strain evidence="13">WCA-380-WT-3B3</strain>
    </source>
</reference>
<dbReference type="SUPFAM" id="SSF143631">
    <property type="entry name" value="ApbE-like"/>
    <property type="match status" value="1"/>
</dbReference>
<dbReference type="EC" id="2.7.1.180" evidence="2"/>
<dbReference type="Gene3D" id="3.10.520.10">
    <property type="entry name" value="ApbE-like domains"/>
    <property type="match status" value="1"/>
</dbReference>
<evidence type="ECO:0000256" key="9">
    <source>
        <dbReference type="ARBA" id="ARBA00031306"/>
    </source>
</evidence>
<evidence type="ECO:0000256" key="11">
    <source>
        <dbReference type="SAM" id="Phobius"/>
    </source>
</evidence>
<keyword evidence="11" id="KW-0472">Membrane</keyword>
<dbReference type="PANTHER" id="PTHR30040:SF2">
    <property type="entry name" value="FAD:PROTEIN FMN TRANSFERASE"/>
    <property type="match status" value="1"/>
</dbReference>
<evidence type="ECO:0000256" key="4">
    <source>
        <dbReference type="ARBA" id="ARBA00022630"/>
    </source>
</evidence>